<comment type="caution">
    <text evidence="1">The sequence shown here is derived from an EMBL/GenBank/DDBJ whole genome shotgun (WGS) entry which is preliminary data.</text>
</comment>
<dbReference type="Proteomes" id="UP000468581">
    <property type="component" value="Unassembled WGS sequence"/>
</dbReference>
<evidence type="ECO:0000313" key="1">
    <source>
        <dbReference type="EMBL" id="NER13366.1"/>
    </source>
</evidence>
<dbReference type="PANTHER" id="PTHR37691">
    <property type="entry name" value="BLR3518 PROTEIN"/>
    <property type="match status" value="1"/>
</dbReference>
<proteinExistence type="predicted"/>
<dbReference type="RefSeq" id="WP_163606408.1">
    <property type="nucleotide sequence ID" value="NZ_JAABOO010000002.1"/>
</dbReference>
<dbReference type="SUPFAM" id="SSF75169">
    <property type="entry name" value="DsrEFH-like"/>
    <property type="match status" value="1"/>
</dbReference>
<evidence type="ECO:0000313" key="2">
    <source>
        <dbReference type="Proteomes" id="UP000468581"/>
    </source>
</evidence>
<dbReference type="InterPro" id="IPR027396">
    <property type="entry name" value="DsrEFH-like"/>
</dbReference>
<dbReference type="Pfam" id="PF02635">
    <property type="entry name" value="DsrE"/>
    <property type="match status" value="1"/>
</dbReference>
<keyword evidence="2" id="KW-1185">Reference proteome</keyword>
<dbReference type="EMBL" id="JAABOO010000002">
    <property type="protein sequence ID" value="NER13366.1"/>
    <property type="molecule type" value="Genomic_DNA"/>
</dbReference>
<reference evidence="1 2" key="1">
    <citation type="submission" date="2020-01" db="EMBL/GenBank/DDBJ databases">
        <title>Leptobacterium flavescens.</title>
        <authorList>
            <person name="Wang G."/>
        </authorList>
    </citation>
    <scope>NUCLEOTIDE SEQUENCE [LARGE SCALE GENOMIC DNA]</scope>
    <source>
        <strain evidence="1 2">KCTC 22160</strain>
    </source>
</reference>
<gene>
    <name evidence="1" type="ORF">GWK08_07950</name>
</gene>
<dbReference type="PANTHER" id="PTHR37691:SF1">
    <property type="entry name" value="BLR3518 PROTEIN"/>
    <property type="match status" value="1"/>
</dbReference>
<dbReference type="InterPro" id="IPR003787">
    <property type="entry name" value="Sulphur_relay_DsrE/F-like"/>
</dbReference>
<protein>
    <submittedName>
        <fullName evidence="1">Uncharacterized protein</fullName>
    </submittedName>
</protein>
<name>A0A6P0USM9_9FLAO</name>
<organism evidence="1 2">
    <name type="scientific">Leptobacterium flavescens</name>
    <dbReference type="NCBI Taxonomy" id="472055"/>
    <lineage>
        <taxon>Bacteria</taxon>
        <taxon>Pseudomonadati</taxon>
        <taxon>Bacteroidota</taxon>
        <taxon>Flavobacteriia</taxon>
        <taxon>Flavobacteriales</taxon>
        <taxon>Flavobacteriaceae</taxon>
        <taxon>Leptobacterium</taxon>
    </lineage>
</organism>
<sequence length="181" mass="20415">MNFKHFGIFLALINVFSIFGQEQKREAGPVIKNYGYVYTVKDVDFKTDTQNPLRVVFDVDRTFEANDKTNPLIETAARFLNLHAQNGVKAENMEVALVIHGSASQDILNNKEYRLKFGIDNPNTLLIKELDQAGVKIVLCGQTAAHRGISKEKALPQIQFALSAMTALVQLQNENYRLIKF</sequence>
<dbReference type="AlphaFoldDB" id="A0A6P0USM9"/>
<dbReference type="Gene3D" id="3.40.1260.10">
    <property type="entry name" value="DsrEFH-like"/>
    <property type="match status" value="1"/>
</dbReference>
<accession>A0A6P0USM9</accession>